<dbReference type="EnsemblMetazoa" id="ENSAATROPT003754">
    <property type="protein sequence ID" value="ENSAATROPP003603"/>
    <property type="gene ID" value="ENSAATROPG002968"/>
</dbReference>
<evidence type="ECO:0000313" key="2">
    <source>
        <dbReference type="Proteomes" id="UP000075880"/>
    </source>
</evidence>
<reference evidence="1" key="2">
    <citation type="submission" date="2024-04" db="UniProtKB">
        <authorList>
            <consortium name="EnsemblMetazoa"/>
        </authorList>
    </citation>
    <scope>IDENTIFICATION</scope>
    <source>
        <strain evidence="1">EBRO</strain>
    </source>
</reference>
<accession>A0AAG5CYT8</accession>
<protein>
    <submittedName>
        <fullName evidence="1">Uncharacterized protein</fullName>
    </submittedName>
</protein>
<proteinExistence type="predicted"/>
<keyword evidence="2" id="KW-1185">Reference proteome</keyword>
<dbReference type="EnsemblMetazoa" id="ENSAATROPT003755">
    <property type="protein sequence ID" value="ENSAATROPP003604"/>
    <property type="gene ID" value="ENSAATROPG002968"/>
</dbReference>
<organism evidence="1 2">
    <name type="scientific">Anopheles atroparvus</name>
    <name type="common">European mosquito</name>
    <dbReference type="NCBI Taxonomy" id="41427"/>
    <lineage>
        <taxon>Eukaryota</taxon>
        <taxon>Metazoa</taxon>
        <taxon>Ecdysozoa</taxon>
        <taxon>Arthropoda</taxon>
        <taxon>Hexapoda</taxon>
        <taxon>Insecta</taxon>
        <taxon>Pterygota</taxon>
        <taxon>Neoptera</taxon>
        <taxon>Endopterygota</taxon>
        <taxon>Diptera</taxon>
        <taxon>Nematocera</taxon>
        <taxon>Culicoidea</taxon>
        <taxon>Culicidae</taxon>
        <taxon>Anophelinae</taxon>
        <taxon>Anopheles</taxon>
    </lineage>
</organism>
<sequence>MKLIPAVYNDGATGTIRKFPPNHVYAYFGQNPNPSCSEAHAHHGVLNKHNVVVSCA</sequence>
<reference evidence="2" key="1">
    <citation type="submission" date="2021-09" db="EMBL/GenBank/DDBJ databases">
        <authorList>
            <consortium name="Infravec"/>
            <person name="Campbell I L."/>
            <person name="Maslen G."/>
            <person name="Yates A."/>
        </authorList>
    </citation>
    <scope>NUCLEOTIDE SEQUENCE [LARGE SCALE GENOMIC DNA]</scope>
    <source>
        <strain evidence="2">Infravec2 EBRE</strain>
    </source>
</reference>
<dbReference type="Proteomes" id="UP000075880">
    <property type="component" value="Unassembled WGS sequence"/>
</dbReference>
<dbReference type="AlphaFoldDB" id="A0AAG5CYT8"/>
<evidence type="ECO:0000313" key="1">
    <source>
        <dbReference type="EnsemblMetazoa" id="ENSAATROPP003603"/>
    </source>
</evidence>
<name>A0AAG5CYT8_ANOAO</name>